<sequence length="105" mass="11603">MKYLLMVAFFLIAPAAVASGTAPELPPVDWITLLTVFGGEYGKVIAAWVSVALVVWSQVRQLIPPQWLAKLPTWLIDVLEFLAANKGKAGNEVWNDPKHFKQAKT</sequence>
<accession>A0A0H3ZRE2</accession>
<feature type="signal peptide" evidence="1">
    <location>
        <begin position="1"/>
        <end position="18"/>
    </location>
</feature>
<organism evidence="2">
    <name type="scientific">Vibrio splendidus</name>
    <dbReference type="NCBI Taxonomy" id="29497"/>
    <lineage>
        <taxon>Bacteria</taxon>
        <taxon>Pseudomonadati</taxon>
        <taxon>Pseudomonadota</taxon>
        <taxon>Gammaproteobacteria</taxon>
        <taxon>Vibrionales</taxon>
        <taxon>Vibrionaceae</taxon>
        <taxon>Vibrio</taxon>
    </lineage>
</organism>
<feature type="chain" id="PRO_5005204592" evidence="1">
    <location>
        <begin position="19"/>
        <end position="105"/>
    </location>
</feature>
<proteinExistence type="predicted"/>
<reference evidence="2" key="1">
    <citation type="journal article" date="2015" name="MBio">
        <title>Eco-Evolutionary Dynamics of Episomes among Ecologically Cohesive Bacterial Populations.</title>
        <authorList>
            <person name="Xue H."/>
            <person name="Cordero O.X."/>
            <person name="Camas F.M."/>
            <person name="Trimble W."/>
            <person name="Meyer F."/>
            <person name="Guglielmini J."/>
            <person name="Rocha E.P."/>
            <person name="Polz M.F."/>
        </authorList>
    </citation>
    <scope>NUCLEOTIDE SEQUENCE</scope>
    <source>
        <strain evidence="2">FF_308</strain>
    </source>
</reference>
<evidence type="ECO:0000313" key="2">
    <source>
        <dbReference type="EMBL" id="AKN36459.1"/>
    </source>
</evidence>
<dbReference type="RefSeq" id="WP_371729015.1">
    <property type="nucleotide sequence ID" value="NZ_JBGONR010000050.1"/>
</dbReference>
<evidence type="ECO:0000256" key="1">
    <source>
        <dbReference type="SAM" id="SignalP"/>
    </source>
</evidence>
<dbReference type="EMBL" id="KP795491">
    <property type="protein sequence ID" value="AKN36459.1"/>
    <property type="molecule type" value="Genomic_DNA"/>
</dbReference>
<dbReference type="AlphaFoldDB" id="A0A0H3ZRE2"/>
<keyword evidence="1" id="KW-0732">Signal</keyword>
<protein>
    <submittedName>
        <fullName evidence="2">Uncharacterized protein</fullName>
    </submittedName>
</protein>
<name>A0A0H3ZRE2_VIBSP</name>